<dbReference type="InterPro" id="IPR017968">
    <property type="entry name" value="Acylphosphatase_CS"/>
</dbReference>
<dbReference type="SUPFAM" id="SSF54975">
    <property type="entry name" value="Acylphosphatase/BLUF domain-like"/>
    <property type="match status" value="1"/>
</dbReference>
<dbReference type="OrthoDB" id="3182027at2"/>
<dbReference type="PROSITE" id="PS00151">
    <property type="entry name" value="ACYLPHOSPHATASE_2"/>
    <property type="match status" value="1"/>
</dbReference>
<protein>
    <recommendedName>
        <fullName evidence="3 5">Acylphosphatase</fullName>
        <ecNumber evidence="2 5">3.6.1.7</ecNumber>
    </recommendedName>
</protein>
<feature type="region of interest" description="Disordered" evidence="8">
    <location>
        <begin position="63"/>
        <end position="88"/>
    </location>
</feature>
<dbReference type="Pfam" id="PF00708">
    <property type="entry name" value="Acylphosphatase"/>
    <property type="match status" value="1"/>
</dbReference>
<dbReference type="RefSeq" id="WP_116711331.1">
    <property type="nucleotide sequence ID" value="NZ_QEKW01000029.1"/>
</dbReference>
<feature type="domain" description="Acylphosphatase-like" evidence="9">
    <location>
        <begin position="3"/>
        <end position="88"/>
    </location>
</feature>
<evidence type="ECO:0000256" key="1">
    <source>
        <dbReference type="ARBA" id="ARBA00005614"/>
    </source>
</evidence>
<evidence type="ECO:0000256" key="2">
    <source>
        <dbReference type="ARBA" id="ARBA00012150"/>
    </source>
</evidence>
<evidence type="ECO:0000313" key="11">
    <source>
        <dbReference type="Proteomes" id="UP000245639"/>
    </source>
</evidence>
<dbReference type="PANTHER" id="PTHR47268">
    <property type="entry name" value="ACYLPHOSPHATASE"/>
    <property type="match status" value="1"/>
</dbReference>
<evidence type="ECO:0000256" key="4">
    <source>
        <dbReference type="ARBA" id="ARBA00047645"/>
    </source>
</evidence>
<keyword evidence="5 6" id="KW-0378">Hydrolase</keyword>
<evidence type="ECO:0000256" key="8">
    <source>
        <dbReference type="SAM" id="MobiDB-lite"/>
    </source>
</evidence>
<comment type="catalytic activity">
    <reaction evidence="4 5 6">
        <text>an acyl phosphate + H2O = a carboxylate + phosphate + H(+)</text>
        <dbReference type="Rhea" id="RHEA:14965"/>
        <dbReference type="ChEBI" id="CHEBI:15377"/>
        <dbReference type="ChEBI" id="CHEBI:15378"/>
        <dbReference type="ChEBI" id="CHEBI:29067"/>
        <dbReference type="ChEBI" id="CHEBI:43474"/>
        <dbReference type="ChEBI" id="CHEBI:59918"/>
        <dbReference type="EC" id="3.6.1.7"/>
    </reaction>
</comment>
<dbReference type="InterPro" id="IPR001792">
    <property type="entry name" value="Acylphosphatase-like_dom"/>
</dbReference>
<name>A0A2U1E9A7_9PSEU</name>
<dbReference type="InterPro" id="IPR036046">
    <property type="entry name" value="Acylphosphatase-like_dom_sf"/>
</dbReference>
<accession>A0A2U1E9A7</accession>
<evidence type="ECO:0000256" key="7">
    <source>
        <dbReference type="RuleBase" id="RU004168"/>
    </source>
</evidence>
<dbReference type="PRINTS" id="PR00112">
    <property type="entry name" value="ACYLPHPHTASE"/>
</dbReference>
<sequence length="88" mass="9364">MTSKHIVVSGRVQGVNFRSAAQDAATDLGIAGWVRNRDDGSVEMLVEGDDDAVERMVGWARQGPSAAEVTDVDVTDTEPQGLSSFEQA</sequence>
<dbReference type="EMBL" id="QEKW01000029">
    <property type="protein sequence ID" value="PVY96531.1"/>
    <property type="molecule type" value="Genomic_DNA"/>
</dbReference>
<feature type="active site" evidence="5">
    <location>
        <position position="36"/>
    </location>
</feature>
<comment type="caution">
    <text evidence="10">The sequence shown here is derived from an EMBL/GenBank/DDBJ whole genome shotgun (WGS) entry which is preliminary data.</text>
</comment>
<dbReference type="InterPro" id="IPR020456">
    <property type="entry name" value="Acylphosphatase"/>
</dbReference>
<evidence type="ECO:0000259" key="9">
    <source>
        <dbReference type="PROSITE" id="PS51160"/>
    </source>
</evidence>
<gene>
    <name evidence="10" type="ORF">C8D89_12926</name>
</gene>
<dbReference type="GO" id="GO:0003998">
    <property type="term" value="F:acylphosphatase activity"/>
    <property type="evidence" value="ECO:0007669"/>
    <property type="project" value="UniProtKB-EC"/>
</dbReference>
<feature type="active site" evidence="5">
    <location>
        <position position="18"/>
    </location>
</feature>
<dbReference type="PANTHER" id="PTHR47268:SF4">
    <property type="entry name" value="ACYLPHOSPHATASE"/>
    <property type="match status" value="1"/>
</dbReference>
<evidence type="ECO:0000256" key="3">
    <source>
        <dbReference type="ARBA" id="ARBA00015991"/>
    </source>
</evidence>
<evidence type="ECO:0000256" key="6">
    <source>
        <dbReference type="RuleBase" id="RU000553"/>
    </source>
</evidence>
<keyword evidence="11" id="KW-1185">Reference proteome</keyword>
<proteinExistence type="inferred from homology"/>
<feature type="compositionally biased region" description="Polar residues" evidence="8">
    <location>
        <begin position="77"/>
        <end position="88"/>
    </location>
</feature>
<reference evidence="10 11" key="1">
    <citation type="submission" date="2018-04" db="EMBL/GenBank/DDBJ databases">
        <title>Genomic Encyclopedia of Type Strains, Phase IV (KMG-IV): sequencing the most valuable type-strain genomes for metagenomic binning, comparative biology and taxonomic classification.</title>
        <authorList>
            <person name="Goeker M."/>
        </authorList>
    </citation>
    <scope>NUCLEOTIDE SEQUENCE [LARGE SCALE GENOMIC DNA]</scope>
    <source>
        <strain evidence="10 11">DSM 45771</strain>
    </source>
</reference>
<organism evidence="10 11">
    <name type="scientific">Actinomycetospora cinnamomea</name>
    <dbReference type="NCBI Taxonomy" id="663609"/>
    <lineage>
        <taxon>Bacteria</taxon>
        <taxon>Bacillati</taxon>
        <taxon>Actinomycetota</taxon>
        <taxon>Actinomycetes</taxon>
        <taxon>Pseudonocardiales</taxon>
        <taxon>Pseudonocardiaceae</taxon>
        <taxon>Actinomycetospora</taxon>
    </lineage>
</organism>
<dbReference type="Proteomes" id="UP000245639">
    <property type="component" value="Unassembled WGS sequence"/>
</dbReference>
<evidence type="ECO:0000313" key="10">
    <source>
        <dbReference type="EMBL" id="PVY96531.1"/>
    </source>
</evidence>
<dbReference type="PROSITE" id="PS00150">
    <property type="entry name" value="ACYLPHOSPHATASE_1"/>
    <property type="match status" value="1"/>
</dbReference>
<evidence type="ECO:0000256" key="5">
    <source>
        <dbReference type="PROSITE-ProRule" id="PRU00520"/>
    </source>
</evidence>
<dbReference type="AlphaFoldDB" id="A0A2U1E9A7"/>
<comment type="similarity">
    <text evidence="1 7">Belongs to the acylphosphatase family.</text>
</comment>
<dbReference type="Gene3D" id="3.30.70.100">
    <property type="match status" value="1"/>
</dbReference>
<dbReference type="EC" id="3.6.1.7" evidence="2 5"/>
<dbReference type="PROSITE" id="PS51160">
    <property type="entry name" value="ACYLPHOSPHATASE_3"/>
    <property type="match status" value="1"/>
</dbReference>